<gene>
    <name evidence="1" type="ORF">JAZ07_01115</name>
</gene>
<reference evidence="1" key="1">
    <citation type="journal article" date="2021" name="Proc. Natl. Acad. Sci. U.S.A.">
        <title>Global biogeography of chemosynthetic symbionts reveals both localized and globally distributed symbiont groups. .</title>
        <authorList>
            <person name="Osvatic J.T."/>
            <person name="Wilkins L.G.E."/>
            <person name="Leibrecht L."/>
            <person name="Leray M."/>
            <person name="Zauner S."/>
            <person name="Polzin J."/>
            <person name="Camacho Y."/>
            <person name="Gros O."/>
            <person name="van Gils J.A."/>
            <person name="Eisen J.A."/>
            <person name="Petersen J.M."/>
            <person name="Yuen B."/>
        </authorList>
    </citation>
    <scope>NUCLEOTIDE SEQUENCE</scope>
    <source>
        <strain evidence="1">MAGclacostrist064TRANS</strain>
    </source>
</reference>
<name>A0A9E4K8N8_9GAMM</name>
<comment type="caution">
    <text evidence="1">The sequence shown here is derived from an EMBL/GenBank/DDBJ whole genome shotgun (WGS) entry which is preliminary data.</text>
</comment>
<dbReference type="EMBL" id="JAEPCM010000016">
    <property type="protein sequence ID" value="MCG7944926.1"/>
    <property type="molecule type" value="Genomic_DNA"/>
</dbReference>
<evidence type="ECO:0000313" key="1">
    <source>
        <dbReference type="EMBL" id="MCG7944926.1"/>
    </source>
</evidence>
<dbReference type="GO" id="GO:0030246">
    <property type="term" value="F:carbohydrate binding"/>
    <property type="evidence" value="ECO:0007669"/>
    <property type="project" value="InterPro"/>
</dbReference>
<dbReference type="GO" id="GO:0004553">
    <property type="term" value="F:hydrolase activity, hydrolyzing O-glycosyl compounds"/>
    <property type="evidence" value="ECO:0007669"/>
    <property type="project" value="InterPro"/>
</dbReference>
<accession>A0A9E4K8N8</accession>
<organism evidence="1 2">
    <name type="scientific">Candidatus Thiodiazotropha taylori</name>
    <dbReference type="NCBI Taxonomy" id="2792791"/>
    <lineage>
        <taxon>Bacteria</taxon>
        <taxon>Pseudomonadati</taxon>
        <taxon>Pseudomonadota</taxon>
        <taxon>Gammaproteobacteria</taxon>
        <taxon>Chromatiales</taxon>
        <taxon>Sedimenticolaceae</taxon>
        <taxon>Candidatus Thiodiazotropha</taxon>
    </lineage>
</organism>
<sequence length="238" mass="26290">MNNLSILNREAFRCYQTDVEMRQTGNHHIEGDCLFVVESLTFFIYDGTEYKVVTQLTSLEESAGTAVKTFQNNRVYNKGDTVFHDGIFWESLIDGNSSHPSNTENWMKTSADLDIESDEFNLRIMSAGVTSSGENRIYITAKNCPEAINDGSVIRFEDSDGPITDLTGFASSNEGLLLCDVISNDYGAEISFIVLESFVNADGLAAFSIGYDPAIVNPTKVIMIDNYGFKTSVDVEST</sequence>
<dbReference type="GO" id="GO:0005975">
    <property type="term" value="P:carbohydrate metabolic process"/>
    <property type="evidence" value="ECO:0007669"/>
    <property type="project" value="InterPro"/>
</dbReference>
<dbReference type="SUPFAM" id="SSF51055">
    <property type="entry name" value="Carbohydrate binding domain"/>
    <property type="match status" value="1"/>
</dbReference>
<dbReference type="InterPro" id="IPR036573">
    <property type="entry name" value="CBM_sf_5/12"/>
</dbReference>
<dbReference type="AlphaFoldDB" id="A0A9E4K8N8"/>
<dbReference type="GO" id="GO:0005576">
    <property type="term" value="C:extracellular region"/>
    <property type="evidence" value="ECO:0007669"/>
    <property type="project" value="InterPro"/>
</dbReference>
<proteinExistence type="predicted"/>
<evidence type="ECO:0000313" key="2">
    <source>
        <dbReference type="Proteomes" id="UP000886667"/>
    </source>
</evidence>
<dbReference type="Proteomes" id="UP000886667">
    <property type="component" value="Unassembled WGS sequence"/>
</dbReference>
<protein>
    <submittedName>
        <fullName evidence="1">Uncharacterized protein</fullName>
    </submittedName>
</protein>